<feature type="compositionally biased region" description="Gly residues" evidence="1">
    <location>
        <begin position="18"/>
        <end position="39"/>
    </location>
</feature>
<evidence type="ECO:0000313" key="3">
    <source>
        <dbReference type="Proteomes" id="UP000094527"/>
    </source>
</evidence>
<feature type="region of interest" description="Disordered" evidence="1">
    <location>
        <begin position="76"/>
        <end position="138"/>
    </location>
</feature>
<keyword evidence="3" id="KW-1185">Reference proteome</keyword>
<feature type="compositionally biased region" description="Gly residues" evidence="1">
    <location>
        <begin position="117"/>
        <end position="127"/>
    </location>
</feature>
<organism evidence="2 3">
    <name type="scientific">Orchesella cincta</name>
    <name type="common">Springtail</name>
    <name type="synonym">Podura cincta</name>
    <dbReference type="NCBI Taxonomy" id="48709"/>
    <lineage>
        <taxon>Eukaryota</taxon>
        <taxon>Metazoa</taxon>
        <taxon>Ecdysozoa</taxon>
        <taxon>Arthropoda</taxon>
        <taxon>Hexapoda</taxon>
        <taxon>Collembola</taxon>
        <taxon>Entomobryomorpha</taxon>
        <taxon>Entomobryoidea</taxon>
        <taxon>Orchesellidae</taxon>
        <taxon>Orchesellinae</taxon>
        <taxon>Orchesella</taxon>
    </lineage>
</organism>
<dbReference type="AlphaFoldDB" id="A0A1D2N9V3"/>
<sequence>MSMARGSAGALIGAGRSKSGGGGGGRRKSQGGGSSGGSGNNRSTPAGNGLNGPGGIYGQGRPIFLNDETLLVSDKDRKSLPRGLRPKFSYGTASSGVGSMLSPGPVSSTSGYQIPPGGLGRSSGSSGGSTASRGGNYTSTTDETSFILMSAGPASAAIHPHYDYDYDLVAPLLQLMGTSIWEETLGRGKLLIYHR</sequence>
<dbReference type="Proteomes" id="UP000094527">
    <property type="component" value="Unassembled WGS sequence"/>
</dbReference>
<comment type="caution">
    <text evidence="2">The sequence shown here is derived from an EMBL/GenBank/DDBJ whole genome shotgun (WGS) entry which is preliminary data.</text>
</comment>
<dbReference type="EMBL" id="LJIJ01000126">
    <property type="protein sequence ID" value="ODN02039.1"/>
    <property type="molecule type" value="Genomic_DNA"/>
</dbReference>
<name>A0A1D2N9V3_ORCCI</name>
<feature type="region of interest" description="Disordered" evidence="1">
    <location>
        <begin position="1"/>
        <end position="57"/>
    </location>
</feature>
<evidence type="ECO:0000256" key="1">
    <source>
        <dbReference type="SAM" id="MobiDB-lite"/>
    </source>
</evidence>
<gene>
    <name evidence="2" type="ORF">Ocin01_04630</name>
</gene>
<proteinExistence type="predicted"/>
<protein>
    <submittedName>
        <fullName evidence="2">Uncharacterized protein</fullName>
    </submittedName>
</protein>
<accession>A0A1D2N9V3</accession>
<evidence type="ECO:0000313" key="2">
    <source>
        <dbReference type="EMBL" id="ODN02039.1"/>
    </source>
</evidence>
<reference evidence="2 3" key="1">
    <citation type="journal article" date="2016" name="Genome Biol. Evol.">
        <title>Gene Family Evolution Reflects Adaptation to Soil Environmental Stressors in the Genome of the Collembolan Orchesella cincta.</title>
        <authorList>
            <person name="Faddeeva-Vakhrusheva A."/>
            <person name="Derks M.F."/>
            <person name="Anvar S.Y."/>
            <person name="Agamennone V."/>
            <person name="Suring W."/>
            <person name="Smit S."/>
            <person name="van Straalen N.M."/>
            <person name="Roelofs D."/>
        </authorList>
    </citation>
    <scope>NUCLEOTIDE SEQUENCE [LARGE SCALE GENOMIC DNA]</scope>
    <source>
        <tissue evidence="2">Mixed pool</tissue>
    </source>
</reference>